<proteinExistence type="predicted"/>
<keyword evidence="2" id="KW-1185">Reference proteome</keyword>
<dbReference type="AlphaFoldDB" id="A0A914RMY5"/>
<reference evidence="3" key="1">
    <citation type="submission" date="2022-11" db="UniProtKB">
        <authorList>
            <consortium name="WormBaseParasite"/>
        </authorList>
    </citation>
    <scope>IDENTIFICATION</scope>
</reference>
<keyword evidence="1" id="KW-0472">Membrane</keyword>
<dbReference type="Proteomes" id="UP000887564">
    <property type="component" value="Unplaced"/>
</dbReference>
<organism evidence="2 3">
    <name type="scientific">Parascaris equorum</name>
    <name type="common">Equine roundworm</name>
    <dbReference type="NCBI Taxonomy" id="6256"/>
    <lineage>
        <taxon>Eukaryota</taxon>
        <taxon>Metazoa</taxon>
        <taxon>Ecdysozoa</taxon>
        <taxon>Nematoda</taxon>
        <taxon>Chromadorea</taxon>
        <taxon>Rhabditida</taxon>
        <taxon>Spirurina</taxon>
        <taxon>Ascaridomorpha</taxon>
        <taxon>Ascaridoidea</taxon>
        <taxon>Ascarididae</taxon>
        <taxon>Parascaris</taxon>
    </lineage>
</organism>
<protein>
    <submittedName>
        <fullName evidence="3">Uncharacterized protein</fullName>
    </submittedName>
</protein>
<name>A0A914RMY5_PAREQ</name>
<keyword evidence="1" id="KW-0812">Transmembrane</keyword>
<feature type="transmembrane region" description="Helical" evidence="1">
    <location>
        <begin position="21"/>
        <end position="38"/>
    </location>
</feature>
<sequence length="40" mass="4729">MVNTPIYFAFIIVVDSHRMRIISFLVIMSIDAMEFAIFEF</sequence>
<evidence type="ECO:0000313" key="2">
    <source>
        <dbReference type="Proteomes" id="UP000887564"/>
    </source>
</evidence>
<accession>A0A914RMY5</accession>
<evidence type="ECO:0000313" key="3">
    <source>
        <dbReference type="WBParaSite" id="PEQ_0000765601-mRNA-1"/>
    </source>
</evidence>
<dbReference type="WBParaSite" id="PEQ_0000765601-mRNA-1">
    <property type="protein sequence ID" value="PEQ_0000765601-mRNA-1"/>
    <property type="gene ID" value="PEQ_0000765601"/>
</dbReference>
<evidence type="ECO:0000256" key="1">
    <source>
        <dbReference type="SAM" id="Phobius"/>
    </source>
</evidence>
<keyword evidence="1" id="KW-1133">Transmembrane helix</keyword>